<dbReference type="OrthoDB" id="2681139at2759"/>
<dbReference type="Proteomes" id="UP000054018">
    <property type="component" value="Unassembled WGS sequence"/>
</dbReference>
<gene>
    <name evidence="1" type="ORF">PISMIDRAFT_18016</name>
</gene>
<evidence type="ECO:0000313" key="1">
    <source>
        <dbReference type="EMBL" id="KIK13426.1"/>
    </source>
</evidence>
<reference evidence="2" key="2">
    <citation type="submission" date="2015-01" db="EMBL/GenBank/DDBJ databases">
        <title>Evolutionary Origins and Diversification of the Mycorrhizal Mutualists.</title>
        <authorList>
            <consortium name="DOE Joint Genome Institute"/>
            <consortium name="Mycorrhizal Genomics Consortium"/>
            <person name="Kohler A."/>
            <person name="Kuo A."/>
            <person name="Nagy L.G."/>
            <person name="Floudas D."/>
            <person name="Copeland A."/>
            <person name="Barry K.W."/>
            <person name="Cichocki N."/>
            <person name="Veneault-Fourrey C."/>
            <person name="LaButti K."/>
            <person name="Lindquist E.A."/>
            <person name="Lipzen A."/>
            <person name="Lundell T."/>
            <person name="Morin E."/>
            <person name="Murat C."/>
            <person name="Riley R."/>
            <person name="Ohm R."/>
            <person name="Sun H."/>
            <person name="Tunlid A."/>
            <person name="Henrissat B."/>
            <person name="Grigoriev I.V."/>
            <person name="Hibbett D.S."/>
            <person name="Martin F."/>
        </authorList>
    </citation>
    <scope>NUCLEOTIDE SEQUENCE [LARGE SCALE GENOMIC DNA]</scope>
    <source>
        <strain evidence="2">441</strain>
    </source>
</reference>
<reference evidence="1 2" key="1">
    <citation type="submission" date="2014-04" db="EMBL/GenBank/DDBJ databases">
        <authorList>
            <consortium name="DOE Joint Genome Institute"/>
            <person name="Kuo A."/>
            <person name="Kohler A."/>
            <person name="Costa M.D."/>
            <person name="Nagy L.G."/>
            <person name="Floudas D."/>
            <person name="Copeland A."/>
            <person name="Barry K.W."/>
            <person name="Cichocki N."/>
            <person name="Veneault-Fourrey C."/>
            <person name="LaButti K."/>
            <person name="Lindquist E.A."/>
            <person name="Lipzen A."/>
            <person name="Lundell T."/>
            <person name="Morin E."/>
            <person name="Murat C."/>
            <person name="Sun H."/>
            <person name="Tunlid A."/>
            <person name="Henrissat B."/>
            <person name="Grigoriev I.V."/>
            <person name="Hibbett D.S."/>
            <person name="Martin F."/>
            <person name="Nordberg H.P."/>
            <person name="Cantor M.N."/>
            <person name="Hua S.X."/>
        </authorList>
    </citation>
    <scope>NUCLEOTIDE SEQUENCE [LARGE SCALE GENOMIC DNA]</scope>
    <source>
        <strain evidence="1 2">441</strain>
    </source>
</reference>
<dbReference type="EMBL" id="KN833997">
    <property type="protein sequence ID" value="KIK13426.1"/>
    <property type="molecule type" value="Genomic_DNA"/>
</dbReference>
<proteinExistence type="predicted"/>
<dbReference type="AlphaFoldDB" id="A0A0C9Y918"/>
<keyword evidence="2" id="KW-1185">Reference proteome</keyword>
<evidence type="ECO:0000313" key="2">
    <source>
        <dbReference type="Proteomes" id="UP000054018"/>
    </source>
</evidence>
<protein>
    <submittedName>
        <fullName evidence="1">Uncharacterized protein</fullName>
    </submittedName>
</protein>
<organism evidence="1 2">
    <name type="scientific">Pisolithus microcarpus 441</name>
    <dbReference type="NCBI Taxonomy" id="765257"/>
    <lineage>
        <taxon>Eukaryota</taxon>
        <taxon>Fungi</taxon>
        <taxon>Dikarya</taxon>
        <taxon>Basidiomycota</taxon>
        <taxon>Agaricomycotina</taxon>
        <taxon>Agaricomycetes</taxon>
        <taxon>Agaricomycetidae</taxon>
        <taxon>Boletales</taxon>
        <taxon>Sclerodermatineae</taxon>
        <taxon>Pisolithaceae</taxon>
        <taxon>Pisolithus</taxon>
    </lineage>
</organism>
<dbReference type="HOGENOM" id="CLU_056419_0_0_1"/>
<accession>A0A0C9Y918</accession>
<name>A0A0C9Y918_9AGAM</name>
<dbReference type="STRING" id="765257.A0A0C9Y918"/>
<sequence>MAATVASVTNIPGHSLSMHASSNTSSNLVVTPPPSTIPLHFAAPQIEGSSSVITGDMTDKLPINKEVLPTQPLMFLPQQFPSNFTVPTPPTPMTYPNFYAPSTTSSMQGGRKHAYAATNIGIPMEGSQFPSAQVALQLLPFQANMDCSLKKAKKNKEQSMPSILVGVQGSLSYLGSIISSLSAVTIQEQHSKQMHTAMELLKEQDANLPVEVQSALMEAFQMDPGTIDLYIMSHNKHLCRNWIQTCLCNMQLVPCDFML</sequence>